<proteinExistence type="inferred from homology"/>
<dbReference type="InterPro" id="IPR036396">
    <property type="entry name" value="Cyt_P450_sf"/>
</dbReference>
<gene>
    <name evidence="9" type="ORF">CYNAS_LOCUS13246</name>
</gene>
<dbReference type="PRINTS" id="PR00463">
    <property type="entry name" value="EP450I"/>
</dbReference>
<evidence type="ECO:0000256" key="3">
    <source>
        <dbReference type="ARBA" id="ARBA00022723"/>
    </source>
</evidence>
<evidence type="ECO:0000313" key="9">
    <source>
        <dbReference type="EMBL" id="CAJ0601263.1"/>
    </source>
</evidence>
<evidence type="ECO:0000313" key="10">
    <source>
        <dbReference type="Proteomes" id="UP001176961"/>
    </source>
</evidence>
<dbReference type="FunFam" id="1.10.630.10:FF:000036">
    <property type="entry name" value="CYtochrome P450 family"/>
    <property type="match status" value="1"/>
</dbReference>
<dbReference type="InterPro" id="IPR002401">
    <property type="entry name" value="Cyt_P450_E_grp-I"/>
</dbReference>
<dbReference type="PRINTS" id="PR00385">
    <property type="entry name" value="P450"/>
</dbReference>
<dbReference type="GO" id="GO:0005506">
    <property type="term" value="F:iron ion binding"/>
    <property type="evidence" value="ECO:0007669"/>
    <property type="project" value="InterPro"/>
</dbReference>
<dbReference type="SUPFAM" id="SSF48264">
    <property type="entry name" value="Cytochrome P450"/>
    <property type="match status" value="1"/>
</dbReference>
<dbReference type="Gene3D" id="1.10.630.10">
    <property type="entry name" value="Cytochrome P450"/>
    <property type="match status" value="1"/>
</dbReference>
<protein>
    <recommendedName>
        <fullName evidence="11">Unspecific monooxygenase</fullName>
    </recommendedName>
</protein>
<keyword evidence="6 8" id="KW-0503">Monooxygenase</keyword>
<keyword evidence="3 7" id="KW-0479">Metal-binding</keyword>
<evidence type="ECO:0000256" key="2">
    <source>
        <dbReference type="ARBA" id="ARBA00010617"/>
    </source>
</evidence>
<dbReference type="PANTHER" id="PTHR24300">
    <property type="entry name" value="CYTOCHROME P450 508A4-RELATED"/>
    <property type="match status" value="1"/>
</dbReference>
<dbReference type="InterPro" id="IPR017972">
    <property type="entry name" value="Cyt_P450_CS"/>
</dbReference>
<dbReference type="Pfam" id="PF00067">
    <property type="entry name" value="p450"/>
    <property type="match status" value="1"/>
</dbReference>
<dbReference type="EMBL" id="CATQJL010000305">
    <property type="protein sequence ID" value="CAJ0601263.1"/>
    <property type="molecule type" value="Genomic_DNA"/>
</dbReference>
<comment type="caution">
    <text evidence="9">The sequence shown here is derived from an EMBL/GenBank/DDBJ whole genome shotgun (WGS) entry which is preliminary data.</text>
</comment>
<accession>A0AA36M850</accession>
<dbReference type="GO" id="GO:0006805">
    <property type="term" value="P:xenobiotic metabolic process"/>
    <property type="evidence" value="ECO:0007669"/>
    <property type="project" value="TreeGrafter"/>
</dbReference>
<organism evidence="9 10">
    <name type="scientific">Cylicocyclus nassatus</name>
    <name type="common">Nematode worm</name>
    <dbReference type="NCBI Taxonomy" id="53992"/>
    <lineage>
        <taxon>Eukaryota</taxon>
        <taxon>Metazoa</taxon>
        <taxon>Ecdysozoa</taxon>
        <taxon>Nematoda</taxon>
        <taxon>Chromadorea</taxon>
        <taxon>Rhabditida</taxon>
        <taxon>Rhabditina</taxon>
        <taxon>Rhabditomorpha</taxon>
        <taxon>Strongyloidea</taxon>
        <taxon>Strongylidae</taxon>
        <taxon>Cylicocyclus</taxon>
    </lineage>
</organism>
<keyword evidence="10" id="KW-1185">Reference proteome</keyword>
<sequence length="497" mass="57103">MLIEIVITMVLIYYLSDQWRKTARLPPGPYPVLFFGNLPQLALYAWKYGGIVGAFKIIKKKYGPVFTVWLGPILTVHIADYTLSQEAMVRYGAKYQDRWSPALMLEGRGDRGVIVSNGQIWQEQRRFSLYVLRNLGVSRNVMEERIMDEFNMRFEKIDHLPSGSPVDPFHLFDRLVGGVINRILFSMPVDEEEEMKFYRYKKEMDEFVEDLSFIDSFASKWMLKVPVLNTRWKRMTQPILNMKEFIRKQVEERKHAIENGNHIIDAEPQDYTDAFIQKIKENAKDGVTDTSFDDESLVVNILDLWIAGQETTSTTLCWAMIYLLRNPKVVTDAREELLKVTGGSRPLSLADKQNTPYFVATLTEIQRISSILNINIFRLADSDTEIGGYPVPKNTVVSAELSLILSDESKFPNPEKFDPSRYISDPSLATMVIAFGLGRRVCLGEALARAELYLILGNLLLRYSLECIGGQPPSEEVNKFGIMRKPQEFQMIFRKIT</sequence>
<evidence type="ECO:0008006" key="11">
    <source>
        <dbReference type="Google" id="ProtNLM"/>
    </source>
</evidence>
<dbReference type="GO" id="GO:0020037">
    <property type="term" value="F:heme binding"/>
    <property type="evidence" value="ECO:0007669"/>
    <property type="project" value="InterPro"/>
</dbReference>
<feature type="binding site" description="axial binding residue" evidence="7">
    <location>
        <position position="442"/>
    </location>
    <ligand>
        <name>heme</name>
        <dbReference type="ChEBI" id="CHEBI:30413"/>
    </ligand>
    <ligandPart>
        <name>Fe</name>
        <dbReference type="ChEBI" id="CHEBI:18248"/>
    </ligandPart>
</feature>
<keyword evidence="7 8" id="KW-0349">Heme</keyword>
<dbReference type="PROSITE" id="PS00086">
    <property type="entry name" value="CYTOCHROME_P450"/>
    <property type="match status" value="1"/>
</dbReference>
<evidence type="ECO:0000256" key="1">
    <source>
        <dbReference type="ARBA" id="ARBA00001971"/>
    </source>
</evidence>
<dbReference type="GO" id="GO:0005737">
    <property type="term" value="C:cytoplasm"/>
    <property type="evidence" value="ECO:0007669"/>
    <property type="project" value="TreeGrafter"/>
</dbReference>
<comment type="cofactor">
    <cofactor evidence="1 7">
        <name>heme</name>
        <dbReference type="ChEBI" id="CHEBI:30413"/>
    </cofactor>
</comment>
<dbReference type="CDD" id="cd20617">
    <property type="entry name" value="CYP1_2-like"/>
    <property type="match status" value="1"/>
</dbReference>
<evidence type="ECO:0000256" key="5">
    <source>
        <dbReference type="ARBA" id="ARBA00023004"/>
    </source>
</evidence>
<dbReference type="InterPro" id="IPR050182">
    <property type="entry name" value="Cytochrome_P450_fam2"/>
</dbReference>
<evidence type="ECO:0000256" key="7">
    <source>
        <dbReference type="PIRSR" id="PIRSR602401-1"/>
    </source>
</evidence>
<dbReference type="PANTHER" id="PTHR24300:SF375">
    <property type="entry name" value="CYTOCHROME P450 FAMILY"/>
    <property type="match status" value="1"/>
</dbReference>
<name>A0AA36M850_CYLNA</name>
<evidence type="ECO:0000256" key="8">
    <source>
        <dbReference type="RuleBase" id="RU000461"/>
    </source>
</evidence>
<reference evidence="9" key="1">
    <citation type="submission" date="2023-07" db="EMBL/GenBank/DDBJ databases">
        <authorList>
            <consortium name="CYATHOMIX"/>
        </authorList>
    </citation>
    <scope>NUCLEOTIDE SEQUENCE</scope>
    <source>
        <strain evidence="9">N/A</strain>
    </source>
</reference>
<evidence type="ECO:0000256" key="6">
    <source>
        <dbReference type="ARBA" id="ARBA00023033"/>
    </source>
</evidence>
<dbReference type="GO" id="GO:0006082">
    <property type="term" value="P:organic acid metabolic process"/>
    <property type="evidence" value="ECO:0007669"/>
    <property type="project" value="TreeGrafter"/>
</dbReference>
<comment type="similarity">
    <text evidence="2 8">Belongs to the cytochrome P450 family.</text>
</comment>
<evidence type="ECO:0000256" key="4">
    <source>
        <dbReference type="ARBA" id="ARBA00023002"/>
    </source>
</evidence>
<dbReference type="GO" id="GO:0016712">
    <property type="term" value="F:oxidoreductase activity, acting on paired donors, with incorporation or reduction of molecular oxygen, reduced flavin or flavoprotein as one donor, and incorporation of one atom of oxygen"/>
    <property type="evidence" value="ECO:0007669"/>
    <property type="project" value="TreeGrafter"/>
</dbReference>
<dbReference type="InterPro" id="IPR001128">
    <property type="entry name" value="Cyt_P450"/>
</dbReference>
<keyword evidence="5 7" id="KW-0408">Iron</keyword>
<keyword evidence="4 8" id="KW-0560">Oxidoreductase</keyword>
<dbReference type="AlphaFoldDB" id="A0AA36M850"/>
<dbReference type="Proteomes" id="UP001176961">
    <property type="component" value="Unassembled WGS sequence"/>
</dbReference>